<accession>A0A1Y1S9L9</accession>
<comment type="caution">
    <text evidence="2">The sequence shown here is derived from an EMBL/GenBank/DDBJ whole genome shotgun (WGS) entry which is preliminary data.</text>
</comment>
<dbReference type="VEuPathDB" id="MicrosporidiaDB:ECANGB1_2680"/>
<keyword evidence="1" id="KW-0732">Signal</keyword>
<sequence>MLRFVAILLEAVEARGGCEERGNMGRKYGPRMAGRRKCHRDKDDSVLDGILDNTNTDYCVFGPISKNPNGTFSFGDKLCIDPDQHIYKCQDGIDLDFKKVWNCDNFVIQEQISGKCLVRDDGKYFLGSCDTCLNNTFFNLTDQCLKPNIEDTIGTLLCDEINKSFNTKQKRRNRGTPLCKLMDIQDELEDSIEDVLKPTGLRKLTVKIDKNGPGYDRFVGNVLDRLVGPNDCDQHLFRSTVFRNSRRRRKC</sequence>
<evidence type="ECO:0000313" key="2">
    <source>
        <dbReference type="EMBL" id="ORD95180.1"/>
    </source>
</evidence>
<dbReference type="EMBL" id="LWDP01000001">
    <property type="protein sequence ID" value="ORD95180.1"/>
    <property type="molecule type" value="Genomic_DNA"/>
</dbReference>
<evidence type="ECO:0000256" key="1">
    <source>
        <dbReference type="SAM" id="SignalP"/>
    </source>
</evidence>
<feature type="signal peptide" evidence="1">
    <location>
        <begin position="1"/>
        <end position="16"/>
    </location>
</feature>
<organism evidence="2 3">
    <name type="scientific">Enterospora canceri</name>
    <dbReference type="NCBI Taxonomy" id="1081671"/>
    <lineage>
        <taxon>Eukaryota</taxon>
        <taxon>Fungi</taxon>
        <taxon>Fungi incertae sedis</taxon>
        <taxon>Microsporidia</taxon>
        <taxon>Enterocytozoonidae</taxon>
        <taxon>Enterospora</taxon>
    </lineage>
</organism>
<gene>
    <name evidence="2" type="ORF">ECANGB1_2680</name>
</gene>
<proteinExistence type="predicted"/>
<evidence type="ECO:0000313" key="3">
    <source>
        <dbReference type="Proteomes" id="UP000192639"/>
    </source>
</evidence>
<dbReference type="OrthoDB" id="2194064at2759"/>
<reference evidence="2 3" key="1">
    <citation type="journal article" date="2017" name="Environ. Microbiol.">
        <title>Decay of the glycolytic pathway and adaptation to intranuclear parasitism within Enterocytozoonidae microsporidia.</title>
        <authorList>
            <person name="Wiredu Boakye D."/>
            <person name="Jaroenlak P."/>
            <person name="Prachumwat A."/>
            <person name="Williams T.A."/>
            <person name="Bateman K.S."/>
            <person name="Itsathitphaisarn O."/>
            <person name="Sritunyalucksana K."/>
            <person name="Paszkiewicz K.H."/>
            <person name="Moore K.A."/>
            <person name="Stentiford G.D."/>
            <person name="Williams B.A."/>
        </authorList>
    </citation>
    <scope>NUCLEOTIDE SEQUENCE [LARGE SCALE GENOMIC DNA]</scope>
    <source>
        <strain evidence="2 3">GB1</strain>
    </source>
</reference>
<dbReference type="Proteomes" id="UP000192639">
    <property type="component" value="Unassembled WGS sequence"/>
</dbReference>
<name>A0A1Y1S9L9_9MICR</name>
<keyword evidence="3" id="KW-1185">Reference proteome</keyword>
<dbReference type="AlphaFoldDB" id="A0A1Y1S9L9"/>
<feature type="chain" id="PRO_5012598402" evidence="1">
    <location>
        <begin position="17"/>
        <end position="251"/>
    </location>
</feature>
<protein>
    <submittedName>
        <fullName evidence="2">Uncharacterized protein</fullName>
    </submittedName>
</protein>